<dbReference type="AlphaFoldDB" id="A0AAD9XJJ6"/>
<dbReference type="GO" id="GO:0030488">
    <property type="term" value="P:tRNA methylation"/>
    <property type="evidence" value="ECO:0007669"/>
    <property type="project" value="InterPro"/>
</dbReference>
<comment type="similarity">
    <text evidence="2">Belongs to the TRM6/GCD10 family.</text>
</comment>
<dbReference type="GO" id="GO:0005634">
    <property type="term" value="C:nucleus"/>
    <property type="evidence" value="ECO:0007669"/>
    <property type="project" value="UniProtKB-SubCell"/>
</dbReference>
<dbReference type="InterPro" id="IPR017423">
    <property type="entry name" value="TRM6"/>
</dbReference>
<accession>A0AAD9XJJ6</accession>
<evidence type="ECO:0000313" key="8">
    <source>
        <dbReference type="Proteomes" id="UP001280121"/>
    </source>
</evidence>
<dbReference type="GO" id="GO:0031515">
    <property type="term" value="C:tRNA (m1A) methyltransferase complex"/>
    <property type="evidence" value="ECO:0007669"/>
    <property type="project" value="InterPro"/>
</dbReference>
<keyword evidence="5" id="KW-0539">Nucleus</keyword>
<dbReference type="EMBL" id="JANJYI010000002">
    <property type="protein sequence ID" value="KAK2660704.1"/>
    <property type="molecule type" value="Genomic_DNA"/>
</dbReference>
<dbReference type="Proteomes" id="UP001280121">
    <property type="component" value="Unassembled WGS sequence"/>
</dbReference>
<comment type="caution">
    <text evidence="7">The sequence shown here is derived from an EMBL/GenBank/DDBJ whole genome shotgun (WGS) entry which is preliminary data.</text>
</comment>
<evidence type="ECO:0000256" key="4">
    <source>
        <dbReference type="ARBA" id="ARBA00022694"/>
    </source>
</evidence>
<dbReference type="PANTHER" id="PTHR12945">
    <property type="entry name" value="TRANSLATION INITIATION FACTOR EIF3-RELATED"/>
    <property type="match status" value="1"/>
</dbReference>
<dbReference type="Pfam" id="PF04189">
    <property type="entry name" value="Gcd10p"/>
    <property type="match status" value="1"/>
</dbReference>
<name>A0AAD9XJJ6_9ROSI</name>
<keyword evidence="8" id="KW-1185">Reference proteome</keyword>
<proteinExistence type="inferred from homology"/>
<comment type="subcellular location">
    <subcellularLocation>
        <location evidence="1">Nucleus</location>
    </subcellularLocation>
</comment>
<evidence type="ECO:0000256" key="5">
    <source>
        <dbReference type="ARBA" id="ARBA00023242"/>
    </source>
</evidence>
<sequence>MTVTVRFSLVSRTLKIGNKNCSMQPLTGAKSDEIVEALIANSATFDKKTAFSQEKYRIKKQKKYALRVLLTCPFARRQSMASILAKLFPKEGKSGHVVSSAVYGQLTANSDVLVADMFCNLFGRLICKGSDVFICGMEDISLSSENVVSDIVHETTLYHASKFCKAPKAGEKASLEALKLWKELVKYSPTDCQGPELLNKNLVEGNILLCCYSLNFVFGPASVKKVLETIKSLGAAGFVLAVESVSPGTKFDHVPVVIPGVLITDVTKPMDLIDYYNISTSRDWTESMKSCKATVELAMV</sequence>
<gene>
    <name evidence="7" type="ORF">Ddye_007237</name>
</gene>
<keyword evidence="4" id="KW-0819">tRNA processing</keyword>
<evidence type="ECO:0000256" key="1">
    <source>
        <dbReference type="ARBA" id="ARBA00004123"/>
    </source>
</evidence>
<reference evidence="7" key="1">
    <citation type="journal article" date="2023" name="Plant J.">
        <title>Genome sequences and population genomics provide insights into the demographic history, inbreeding, and mutation load of two 'living fossil' tree species of Dipteronia.</title>
        <authorList>
            <person name="Feng Y."/>
            <person name="Comes H.P."/>
            <person name="Chen J."/>
            <person name="Zhu S."/>
            <person name="Lu R."/>
            <person name="Zhang X."/>
            <person name="Li P."/>
            <person name="Qiu J."/>
            <person name="Olsen K.M."/>
            <person name="Qiu Y."/>
        </authorList>
    </citation>
    <scope>NUCLEOTIDE SEQUENCE</scope>
    <source>
        <strain evidence="7">KIB01</strain>
    </source>
</reference>
<evidence type="ECO:0000256" key="3">
    <source>
        <dbReference type="ARBA" id="ARBA00021704"/>
    </source>
</evidence>
<organism evidence="7 8">
    <name type="scientific">Dipteronia dyeriana</name>
    <dbReference type="NCBI Taxonomy" id="168575"/>
    <lineage>
        <taxon>Eukaryota</taxon>
        <taxon>Viridiplantae</taxon>
        <taxon>Streptophyta</taxon>
        <taxon>Embryophyta</taxon>
        <taxon>Tracheophyta</taxon>
        <taxon>Spermatophyta</taxon>
        <taxon>Magnoliopsida</taxon>
        <taxon>eudicotyledons</taxon>
        <taxon>Gunneridae</taxon>
        <taxon>Pentapetalae</taxon>
        <taxon>rosids</taxon>
        <taxon>malvids</taxon>
        <taxon>Sapindales</taxon>
        <taxon>Sapindaceae</taxon>
        <taxon>Hippocastanoideae</taxon>
        <taxon>Acereae</taxon>
        <taxon>Dipteronia</taxon>
    </lineage>
</organism>
<evidence type="ECO:0000256" key="2">
    <source>
        <dbReference type="ARBA" id="ARBA00008320"/>
    </source>
</evidence>
<protein>
    <recommendedName>
        <fullName evidence="3">tRNA (adenine(58)-N(1))-methyltransferase non-catalytic subunit TRM6</fullName>
    </recommendedName>
    <alternativeName>
        <fullName evidence="6">tRNA(m1A58)-methyltransferase subunit TRM6</fullName>
    </alternativeName>
</protein>
<dbReference type="PANTHER" id="PTHR12945:SF0">
    <property type="entry name" value="TRNA (ADENINE(58)-N(1))-METHYLTRANSFERASE NON-CATALYTIC SUBUNIT TRM6"/>
    <property type="match status" value="1"/>
</dbReference>
<evidence type="ECO:0000256" key="6">
    <source>
        <dbReference type="ARBA" id="ARBA00032319"/>
    </source>
</evidence>
<dbReference type="CDD" id="cd02120">
    <property type="entry name" value="PA_subtilisin_like"/>
    <property type="match status" value="1"/>
</dbReference>
<evidence type="ECO:0000313" key="7">
    <source>
        <dbReference type="EMBL" id="KAK2660704.1"/>
    </source>
</evidence>